<proteinExistence type="predicted"/>
<keyword evidence="1" id="KW-0472">Membrane</keyword>
<feature type="transmembrane region" description="Helical" evidence="1">
    <location>
        <begin position="237"/>
        <end position="259"/>
    </location>
</feature>
<dbReference type="PROSITE" id="PS50879">
    <property type="entry name" value="RNASE_H_1"/>
    <property type="match status" value="1"/>
</dbReference>
<protein>
    <recommendedName>
        <fullName evidence="2">RNase H type-1 domain-containing protein</fullName>
    </recommendedName>
</protein>
<feature type="domain" description="RNase H type-1" evidence="2">
    <location>
        <begin position="289"/>
        <end position="329"/>
    </location>
</feature>
<dbReference type="OMA" id="HNINCAT"/>
<dbReference type="PANTHER" id="PTHR33116:SF75">
    <property type="entry name" value="RIBONUCLEASE H PROTEIN"/>
    <property type="match status" value="1"/>
</dbReference>
<dbReference type="GO" id="GO:0004523">
    <property type="term" value="F:RNA-DNA hybrid ribonuclease activity"/>
    <property type="evidence" value="ECO:0007669"/>
    <property type="project" value="InterPro"/>
</dbReference>
<evidence type="ECO:0000259" key="2">
    <source>
        <dbReference type="PROSITE" id="PS50879"/>
    </source>
</evidence>
<dbReference type="AlphaFoldDB" id="A0A1R3I9Q2"/>
<reference evidence="3 4" key="1">
    <citation type="submission" date="2013-09" db="EMBL/GenBank/DDBJ databases">
        <title>Corchorus capsularis genome sequencing.</title>
        <authorList>
            <person name="Alam M."/>
            <person name="Haque M.S."/>
            <person name="Islam M.S."/>
            <person name="Emdad E.M."/>
            <person name="Islam M.M."/>
            <person name="Ahmed B."/>
            <person name="Halim A."/>
            <person name="Hossen Q.M.M."/>
            <person name="Hossain M.Z."/>
            <person name="Ahmed R."/>
            <person name="Khan M.M."/>
            <person name="Islam R."/>
            <person name="Rashid M.M."/>
            <person name="Khan S.A."/>
            <person name="Rahman M.S."/>
            <person name="Alam M."/>
        </authorList>
    </citation>
    <scope>NUCLEOTIDE SEQUENCE [LARGE SCALE GENOMIC DNA]</scope>
    <source>
        <strain evidence="4">cv. CVL-1</strain>
        <tissue evidence="3">Whole seedling</tissue>
    </source>
</reference>
<organism evidence="3 4">
    <name type="scientific">Corchorus capsularis</name>
    <name type="common">Jute</name>
    <dbReference type="NCBI Taxonomy" id="210143"/>
    <lineage>
        <taxon>Eukaryota</taxon>
        <taxon>Viridiplantae</taxon>
        <taxon>Streptophyta</taxon>
        <taxon>Embryophyta</taxon>
        <taxon>Tracheophyta</taxon>
        <taxon>Spermatophyta</taxon>
        <taxon>Magnoliopsida</taxon>
        <taxon>eudicotyledons</taxon>
        <taxon>Gunneridae</taxon>
        <taxon>Pentapetalae</taxon>
        <taxon>rosids</taxon>
        <taxon>malvids</taxon>
        <taxon>Malvales</taxon>
        <taxon>Malvaceae</taxon>
        <taxon>Grewioideae</taxon>
        <taxon>Apeibeae</taxon>
        <taxon>Corchorus</taxon>
    </lineage>
</organism>
<dbReference type="GO" id="GO:0003676">
    <property type="term" value="F:nucleic acid binding"/>
    <property type="evidence" value="ECO:0007669"/>
    <property type="project" value="InterPro"/>
</dbReference>
<gene>
    <name evidence="3" type="ORF">CCACVL1_13790</name>
</gene>
<dbReference type="InterPro" id="IPR002156">
    <property type="entry name" value="RNaseH_domain"/>
</dbReference>
<dbReference type="PANTHER" id="PTHR33116">
    <property type="entry name" value="REVERSE TRANSCRIPTASE ZINC-BINDING DOMAIN-CONTAINING PROTEIN-RELATED-RELATED"/>
    <property type="match status" value="1"/>
</dbReference>
<keyword evidence="1" id="KW-1133">Transmembrane helix</keyword>
<dbReference type="EMBL" id="AWWV01010432">
    <property type="protein sequence ID" value="OMO79278.1"/>
    <property type="molecule type" value="Genomic_DNA"/>
</dbReference>
<name>A0A1R3I9Q2_COCAP</name>
<feature type="transmembrane region" description="Helical" evidence="1">
    <location>
        <begin position="173"/>
        <end position="195"/>
    </location>
</feature>
<sequence>MSLFPLPATVKAELDKIQRRFLCGGSNDLKKIHWINWNQVCKPKEIGGLDIVDLDLNNRGLLKKWVWRFGNERNSLWRMCNLILLLYISYGMTIIVGDGKNIKFWSDHWIGDSPLKLIFPRIFSLAVDKDARIADLRVRMARFGDGRLGCGGTFSTGRLINGIIFKLALRTLLLIRIFLTKSSGCLIAAGTFRFLPSANLAFSCWEVWSFFCKQWGVSWSAPSDAASFTRSWLKPAFYVPVIEFWKMLFFAIICLFGCIETRCPKNISSLLGDSGVRCKRAFSTWVKPPPGYLKFNVDASVRGKPGPGGIGGILRDHEGKYIVEFSKSV</sequence>
<evidence type="ECO:0000313" key="4">
    <source>
        <dbReference type="Proteomes" id="UP000188268"/>
    </source>
</evidence>
<keyword evidence="4" id="KW-1185">Reference proteome</keyword>
<evidence type="ECO:0000313" key="3">
    <source>
        <dbReference type="EMBL" id="OMO79278.1"/>
    </source>
</evidence>
<comment type="caution">
    <text evidence="3">The sequence shown here is derived from an EMBL/GenBank/DDBJ whole genome shotgun (WGS) entry which is preliminary data.</text>
</comment>
<feature type="transmembrane region" description="Helical" evidence="1">
    <location>
        <begin position="76"/>
        <end position="96"/>
    </location>
</feature>
<keyword evidence="1" id="KW-0812">Transmembrane</keyword>
<dbReference type="Gramene" id="OMO79278">
    <property type="protein sequence ID" value="OMO79278"/>
    <property type="gene ID" value="CCACVL1_13790"/>
</dbReference>
<dbReference type="OrthoDB" id="1002509at2759"/>
<accession>A0A1R3I9Q2</accession>
<dbReference type="Proteomes" id="UP000188268">
    <property type="component" value="Unassembled WGS sequence"/>
</dbReference>
<evidence type="ECO:0000256" key="1">
    <source>
        <dbReference type="SAM" id="Phobius"/>
    </source>
</evidence>